<dbReference type="EMBL" id="KN408136">
    <property type="protein sequence ID" value="KHG17374.1"/>
    <property type="molecule type" value="Genomic_DNA"/>
</dbReference>
<sequence>MSIGGVFFLV</sequence>
<proteinExistence type="predicted"/>
<keyword evidence="2" id="KW-1185">Reference proteome</keyword>
<reference evidence="2" key="1">
    <citation type="submission" date="2014-09" db="EMBL/GenBank/DDBJ databases">
        <authorList>
            <person name="Mudge J."/>
            <person name="Ramaraj T."/>
            <person name="Lindquist I.E."/>
            <person name="Bharti A.K."/>
            <person name="Sundararajan A."/>
            <person name="Cameron C.T."/>
            <person name="Woodward J.E."/>
            <person name="May G.D."/>
            <person name="Brubaker C."/>
            <person name="Broadhvest J."/>
            <person name="Wilkins T.A."/>
        </authorList>
    </citation>
    <scope>NUCLEOTIDE SEQUENCE</scope>
    <source>
        <strain evidence="2">cv. AKA8401</strain>
    </source>
</reference>
<name>A0A0B0NZT3_GOSAR</name>
<evidence type="ECO:0000313" key="2">
    <source>
        <dbReference type="Proteomes" id="UP000032142"/>
    </source>
</evidence>
<dbReference type="Proteomes" id="UP000032142">
    <property type="component" value="Unassembled WGS sequence"/>
</dbReference>
<accession>A0A0B0NZT3</accession>
<organism evidence="1 2">
    <name type="scientific">Gossypium arboreum</name>
    <name type="common">Tree cotton</name>
    <name type="synonym">Gossypium nanking</name>
    <dbReference type="NCBI Taxonomy" id="29729"/>
    <lineage>
        <taxon>Eukaryota</taxon>
        <taxon>Viridiplantae</taxon>
        <taxon>Streptophyta</taxon>
        <taxon>Embryophyta</taxon>
        <taxon>Tracheophyta</taxon>
        <taxon>Spermatophyta</taxon>
        <taxon>Magnoliopsida</taxon>
        <taxon>eudicotyledons</taxon>
        <taxon>Gunneridae</taxon>
        <taxon>Pentapetalae</taxon>
        <taxon>rosids</taxon>
        <taxon>malvids</taxon>
        <taxon>Malvales</taxon>
        <taxon>Malvaceae</taxon>
        <taxon>Malvoideae</taxon>
        <taxon>Gossypium</taxon>
    </lineage>
</organism>
<gene>
    <name evidence="1" type="ORF">F383_09410</name>
</gene>
<protein>
    <submittedName>
        <fullName evidence="1">Uncharacterized protein</fullName>
    </submittedName>
</protein>
<evidence type="ECO:0000313" key="1">
    <source>
        <dbReference type="EMBL" id="KHG17374.1"/>
    </source>
</evidence>